<organism evidence="3 4">
    <name type="scientific">Tilletia caries</name>
    <name type="common">wheat bunt fungus</name>
    <dbReference type="NCBI Taxonomy" id="13290"/>
    <lineage>
        <taxon>Eukaryota</taxon>
        <taxon>Fungi</taxon>
        <taxon>Dikarya</taxon>
        <taxon>Basidiomycota</taxon>
        <taxon>Ustilaginomycotina</taxon>
        <taxon>Exobasidiomycetes</taxon>
        <taxon>Tilletiales</taxon>
        <taxon>Tilletiaceae</taxon>
        <taxon>Tilletia</taxon>
    </lineage>
</organism>
<feature type="region of interest" description="Disordered" evidence="2">
    <location>
        <begin position="187"/>
        <end position="212"/>
    </location>
</feature>
<dbReference type="Proteomes" id="UP000077671">
    <property type="component" value="Unassembled WGS sequence"/>
</dbReference>
<feature type="compositionally biased region" description="Low complexity" evidence="2">
    <location>
        <begin position="393"/>
        <end position="408"/>
    </location>
</feature>
<dbReference type="EMBL" id="LWDD02000189">
    <property type="protein sequence ID" value="KAE8262909.1"/>
    <property type="molecule type" value="Genomic_DNA"/>
</dbReference>
<proteinExistence type="predicted"/>
<reference evidence="3" key="1">
    <citation type="submission" date="2016-04" db="EMBL/GenBank/DDBJ databases">
        <authorList>
            <person name="Nguyen H.D."/>
            <person name="Kesanakurti P."/>
            <person name="Cullis J."/>
            <person name="Levesque C.A."/>
            <person name="Hambleton S."/>
        </authorList>
    </citation>
    <scope>NUCLEOTIDE SEQUENCE</scope>
    <source>
        <strain evidence="3">DAOMC 238032</strain>
    </source>
</reference>
<protein>
    <submittedName>
        <fullName evidence="3">Uncharacterized protein</fullName>
    </submittedName>
</protein>
<accession>A0A8T8TNT4</accession>
<feature type="region of interest" description="Disordered" evidence="2">
    <location>
        <begin position="61"/>
        <end position="88"/>
    </location>
</feature>
<sequence>MGRSILPSEAIDGQLQSTLATRAHAKRMRTEQNWCCEHAQQADNCQACAPSKIHVRIPPTATRPCPGQAAAGTAAEPEGEPATDVPTSTAQRHAYLALLRERALEERRTRNNRIRELEERRNIALEERRTLELELVHGDAAFNELAEQSFAAIRARAARNPVLERDAAFADLVERSLVDIRAQAARRAPASPSPLNYEPAGSPVVAQQDRRRTPVHDARIQRLLDAHIDQPTKSPYYAPICAPHTQTPRRGPPLCLQRRHRGPSFRLAHAPLTGNWAEDFPSFGSETPAPEAPVASSSADSGRIQQRDEPRLYRTGAEEFSRLLNNGGPPRWTPAGRDQYGEESLEAFFARDVDDSRDPSPGSSTSLGADVTVGAVPASARSPVRRHYARAALARARPSAAATTTATAGEERSSTLGTTAPAAHSSVAWNSPNFPRPYQPPAGSGAYFTGSLPSLQDLTAVRPDEHPHPHTHPYRNATTTTAAAAAAERWERAIDDVPTPTMPDLSAVESILDGLETLSPEQSGAVLRALADRVRRTVDDERVAPAPSRAARRVRDWGSIQEYHRSRGGGGGVNPYVAAGTVPSRAPAARMNGRLGVDGGPTAGLGMPPGWGTARDEEAPVQEHQGRAYGFRTREAVRSFMPTASSSLHPSSAEGAGGRGRVEQQQQGPTRARALSPLVPCPVILHLGQDAGTQMQVDNASSSSSASSSSASSLSTLPSRASSSRDALSTSTSSATAAPSKPGHSRRSTLATSAG</sequence>
<dbReference type="AlphaFoldDB" id="A0A8T8TNT4"/>
<feature type="coiled-coil region" evidence="1">
    <location>
        <begin position="100"/>
        <end position="134"/>
    </location>
</feature>
<feature type="compositionally biased region" description="Low complexity" evidence="2">
    <location>
        <begin position="288"/>
        <end position="301"/>
    </location>
</feature>
<evidence type="ECO:0000256" key="1">
    <source>
        <dbReference type="SAM" id="Coils"/>
    </source>
</evidence>
<feature type="region of interest" description="Disordered" evidence="2">
    <location>
        <begin position="393"/>
        <end position="446"/>
    </location>
</feature>
<evidence type="ECO:0000256" key="2">
    <source>
        <dbReference type="SAM" id="MobiDB-lite"/>
    </source>
</evidence>
<feature type="region of interest" description="Disordered" evidence="2">
    <location>
        <begin position="278"/>
        <end position="308"/>
    </location>
</feature>
<evidence type="ECO:0000313" key="3">
    <source>
        <dbReference type="EMBL" id="KAE8262909.1"/>
    </source>
</evidence>
<comment type="caution">
    <text evidence="3">The sequence shown here is derived from an EMBL/GenBank/DDBJ whole genome shotgun (WGS) entry which is preliminary data.</text>
</comment>
<feature type="compositionally biased region" description="Low complexity" evidence="2">
    <location>
        <begin position="700"/>
        <end position="740"/>
    </location>
</feature>
<feature type="region of interest" description="Disordered" evidence="2">
    <location>
        <begin position="695"/>
        <end position="755"/>
    </location>
</feature>
<reference evidence="3" key="2">
    <citation type="journal article" date="2019" name="IMA Fungus">
        <title>Genome sequencing and comparison of five Tilletia species to identify candidate genes for the detection of regulated species infecting wheat.</title>
        <authorList>
            <person name="Nguyen H.D.T."/>
            <person name="Sultana T."/>
            <person name="Kesanakurti P."/>
            <person name="Hambleton S."/>
        </authorList>
    </citation>
    <scope>NUCLEOTIDE SEQUENCE</scope>
    <source>
        <strain evidence="3">DAOMC 238032</strain>
    </source>
</reference>
<gene>
    <name evidence="3" type="ORF">A4X03_0g2083</name>
</gene>
<feature type="region of interest" description="Disordered" evidence="2">
    <location>
        <begin position="642"/>
        <end position="675"/>
    </location>
</feature>
<name>A0A8T8TNT4_9BASI</name>
<feature type="compositionally biased region" description="Low complexity" evidence="2">
    <location>
        <begin position="69"/>
        <end position="83"/>
    </location>
</feature>
<evidence type="ECO:0000313" key="4">
    <source>
        <dbReference type="Proteomes" id="UP000077671"/>
    </source>
</evidence>
<keyword evidence="1" id="KW-0175">Coiled coil</keyword>